<accession>A0AAV4RKM0</accession>
<dbReference type="AlphaFoldDB" id="A0AAV4RKM0"/>
<gene>
    <name evidence="1" type="ORF">CDAR_502631</name>
</gene>
<protein>
    <submittedName>
        <fullName evidence="1">Uncharacterized protein</fullName>
    </submittedName>
</protein>
<keyword evidence="2" id="KW-1185">Reference proteome</keyword>
<evidence type="ECO:0000313" key="1">
    <source>
        <dbReference type="EMBL" id="GIY21306.1"/>
    </source>
</evidence>
<evidence type="ECO:0000313" key="2">
    <source>
        <dbReference type="Proteomes" id="UP001054837"/>
    </source>
</evidence>
<reference evidence="1 2" key="1">
    <citation type="submission" date="2021-06" db="EMBL/GenBank/DDBJ databases">
        <title>Caerostris darwini draft genome.</title>
        <authorList>
            <person name="Kono N."/>
            <person name="Arakawa K."/>
        </authorList>
    </citation>
    <scope>NUCLEOTIDE SEQUENCE [LARGE SCALE GENOMIC DNA]</scope>
</reference>
<dbReference type="EMBL" id="BPLQ01006286">
    <property type="protein sequence ID" value="GIY21306.1"/>
    <property type="molecule type" value="Genomic_DNA"/>
</dbReference>
<dbReference type="Proteomes" id="UP001054837">
    <property type="component" value="Unassembled WGS sequence"/>
</dbReference>
<comment type="caution">
    <text evidence="1">The sequence shown here is derived from an EMBL/GenBank/DDBJ whole genome shotgun (WGS) entry which is preliminary data.</text>
</comment>
<organism evidence="1 2">
    <name type="scientific">Caerostris darwini</name>
    <dbReference type="NCBI Taxonomy" id="1538125"/>
    <lineage>
        <taxon>Eukaryota</taxon>
        <taxon>Metazoa</taxon>
        <taxon>Ecdysozoa</taxon>
        <taxon>Arthropoda</taxon>
        <taxon>Chelicerata</taxon>
        <taxon>Arachnida</taxon>
        <taxon>Araneae</taxon>
        <taxon>Araneomorphae</taxon>
        <taxon>Entelegynae</taxon>
        <taxon>Araneoidea</taxon>
        <taxon>Araneidae</taxon>
        <taxon>Caerostris</taxon>
    </lineage>
</organism>
<proteinExistence type="predicted"/>
<sequence length="89" mass="9860">MGRLSIIQSAPQDAKCITNQAVSNSKHSKPGNAETVKKVAFYEHLAVAFPFESKPPNSNLSCQRIFPSRKTRAVLLPWQLMSDYGILLS</sequence>
<name>A0AAV4RKM0_9ARAC</name>